<evidence type="ECO:0000256" key="1">
    <source>
        <dbReference type="ARBA" id="ARBA00023157"/>
    </source>
</evidence>
<dbReference type="PANTHER" id="PTHR22801">
    <property type="entry name" value="LITHOSTATHINE"/>
    <property type="match status" value="1"/>
</dbReference>
<dbReference type="InterPro" id="IPR016187">
    <property type="entry name" value="CTDL_fold"/>
</dbReference>
<proteinExistence type="predicted"/>
<feature type="domain" description="C-type lectin" evidence="3">
    <location>
        <begin position="126"/>
        <end position="203"/>
    </location>
</feature>
<keyword evidence="1" id="KW-1015">Disulfide bond</keyword>
<sequence length="401" mass="45139">MGPNALLQDDNAHPHRAGIIADHLQHAGVERMEWPSKSPDLNPIEHLWEQLGRAQLVDIQAMLIAQQVQIARLENDSETSEIGRLSHLLAEQMNITESLKERVAQLEERIMATESPTTCPAGYQQFQRTCYRFSTDQKPYSEARDTCHGEGGRLATVKTNETHNFLANHVRAMAQSHTWIGLSDMETEGVWVWDDGTLMQLANNQAMLIALQLQIARLQNDSATSEISRLSSLLAEQKNITDNLKERVAQLEERIRDTGTCIFTCNTTESPTTCPAGYQQFQRTCYRFSTDQKPYSEARDTCHGEGGRLATVKTNWTHDFLANHVRATTHANTWIGLSDVETEGVWVWDDGTLLAGDGIWGTGEPNGGTGENCAHIYPYKDYRWNDISCSRSHYYICEVLA</sequence>
<organism evidence="4 5">
    <name type="scientific">Branchiostoma lanceolatum</name>
    <name type="common">Common lancelet</name>
    <name type="synonym">Amphioxus lanceolatum</name>
    <dbReference type="NCBI Taxonomy" id="7740"/>
    <lineage>
        <taxon>Eukaryota</taxon>
        <taxon>Metazoa</taxon>
        <taxon>Chordata</taxon>
        <taxon>Cephalochordata</taxon>
        <taxon>Leptocardii</taxon>
        <taxon>Amphioxiformes</taxon>
        <taxon>Branchiostomatidae</taxon>
        <taxon>Branchiostoma</taxon>
    </lineage>
</organism>
<dbReference type="InterPro" id="IPR036397">
    <property type="entry name" value="RNaseH_sf"/>
</dbReference>
<dbReference type="Proteomes" id="UP000838412">
    <property type="component" value="Chromosome 14"/>
</dbReference>
<keyword evidence="5" id="KW-1185">Reference proteome</keyword>
<dbReference type="InterPro" id="IPR016186">
    <property type="entry name" value="C-type_lectin-like/link_sf"/>
</dbReference>
<dbReference type="PROSITE" id="PS50041">
    <property type="entry name" value="C_TYPE_LECTIN_2"/>
    <property type="match status" value="2"/>
</dbReference>
<gene>
    <name evidence="4" type="primary">CLEC10A</name>
    <name evidence="4" type="ORF">BLAG_LOCUS7159</name>
</gene>
<reference evidence="4" key="1">
    <citation type="submission" date="2022-01" db="EMBL/GenBank/DDBJ databases">
        <authorList>
            <person name="Braso-Vives M."/>
        </authorList>
    </citation>
    <scope>NUCLEOTIDE SEQUENCE</scope>
</reference>
<evidence type="ECO:0000259" key="3">
    <source>
        <dbReference type="PROSITE" id="PS50041"/>
    </source>
</evidence>
<keyword evidence="2" id="KW-0175">Coiled coil</keyword>
<dbReference type="SMART" id="SM00034">
    <property type="entry name" value="CLECT"/>
    <property type="match status" value="2"/>
</dbReference>
<dbReference type="Pfam" id="PF00059">
    <property type="entry name" value="Lectin_C"/>
    <property type="match status" value="2"/>
</dbReference>
<dbReference type="Gene3D" id="3.10.100.10">
    <property type="entry name" value="Mannose-Binding Protein A, subunit A"/>
    <property type="match status" value="2"/>
</dbReference>
<dbReference type="GO" id="GO:0003676">
    <property type="term" value="F:nucleic acid binding"/>
    <property type="evidence" value="ECO:0007669"/>
    <property type="project" value="InterPro"/>
</dbReference>
<dbReference type="InterPro" id="IPR018378">
    <property type="entry name" value="C-type_lectin_CS"/>
</dbReference>
<evidence type="ECO:0000313" key="5">
    <source>
        <dbReference type="Proteomes" id="UP000838412"/>
    </source>
</evidence>
<accession>A0A8K0EDG4</accession>
<dbReference type="Pfam" id="PF13358">
    <property type="entry name" value="DDE_3"/>
    <property type="match status" value="1"/>
</dbReference>
<dbReference type="InterPro" id="IPR001304">
    <property type="entry name" value="C-type_lectin-like"/>
</dbReference>
<dbReference type="OrthoDB" id="2142683at2759"/>
<feature type="coiled-coil region" evidence="2">
    <location>
        <begin position="201"/>
        <end position="254"/>
    </location>
</feature>
<dbReference type="Gene3D" id="3.30.420.10">
    <property type="entry name" value="Ribonuclease H-like superfamily/Ribonuclease H"/>
    <property type="match status" value="1"/>
</dbReference>
<feature type="domain" description="C-type lectin" evidence="3">
    <location>
        <begin position="281"/>
        <end position="398"/>
    </location>
</feature>
<dbReference type="CDD" id="cd00037">
    <property type="entry name" value="CLECT"/>
    <property type="match status" value="1"/>
</dbReference>
<dbReference type="AlphaFoldDB" id="A0A8K0EDG4"/>
<dbReference type="EMBL" id="OV696699">
    <property type="protein sequence ID" value="CAH1244535.1"/>
    <property type="molecule type" value="Genomic_DNA"/>
</dbReference>
<dbReference type="InterPro" id="IPR050801">
    <property type="entry name" value="Ca-Dep_Lectins_ImmuneDev"/>
</dbReference>
<protein>
    <submittedName>
        <fullName evidence="4">CLEC10A protein</fullName>
    </submittedName>
</protein>
<name>A0A8K0EDG4_BRALA</name>
<dbReference type="PROSITE" id="PS00615">
    <property type="entry name" value="C_TYPE_LECTIN_1"/>
    <property type="match status" value="1"/>
</dbReference>
<dbReference type="PANTHER" id="PTHR22801:SF63">
    <property type="entry name" value="C-TYPE LECTIN DOMAIN-CONTAINING PROTEIN"/>
    <property type="match status" value="1"/>
</dbReference>
<evidence type="ECO:0000313" key="4">
    <source>
        <dbReference type="EMBL" id="CAH1244535.1"/>
    </source>
</evidence>
<dbReference type="InterPro" id="IPR038717">
    <property type="entry name" value="Tc1-like_DDE_dom"/>
</dbReference>
<evidence type="ECO:0000256" key="2">
    <source>
        <dbReference type="SAM" id="Coils"/>
    </source>
</evidence>
<dbReference type="SUPFAM" id="SSF56436">
    <property type="entry name" value="C-type lectin-like"/>
    <property type="match status" value="2"/>
</dbReference>